<evidence type="ECO:0000313" key="4">
    <source>
        <dbReference type="Proteomes" id="UP001205740"/>
    </source>
</evidence>
<feature type="domain" description="Mammalian cell entry C-terminal" evidence="2">
    <location>
        <begin position="120"/>
        <end position="237"/>
    </location>
</feature>
<dbReference type="InterPro" id="IPR024516">
    <property type="entry name" value="Mce_C"/>
</dbReference>
<sequence>MRPRTGSMIGLALFVVAMIAAGWVIVGALAPPVEGPQRSVTAEFSDVSGLSAGNDVREIGVRVGKVETVALHDGVARVTFSLDRKVPLFDNTTVAVRYLNLVGERYLDVYTDGPAGARVTGPQMIPRSRTVPSFDITVLFNGLRPVFRVLDPAQINEFVGNVLAVVQGRGPDLGSILDQLNQITRFAADRSETIAAFVTGLGSVARQIQYKSPRLNELIARTGDAIGALADNIDATERSLKLSARALKPLRLVLQSLNEVYYGNYADVDRLLRKYIPLTNTASQILAGIPGVLDSLVASTQAARSASLTCRAGQSIPGPLTTVLLAGAPVVICR</sequence>
<comment type="caution">
    <text evidence="3">The sequence shown here is derived from an EMBL/GenBank/DDBJ whole genome shotgun (WGS) entry which is preliminary data.</text>
</comment>
<evidence type="ECO:0000259" key="2">
    <source>
        <dbReference type="Pfam" id="PF11887"/>
    </source>
</evidence>
<dbReference type="InterPro" id="IPR003399">
    <property type="entry name" value="Mce/MlaD"/>
</dbReference>
<dbReference type="EMBL" id="JAMTCG010000003">
    <property type="protein sequence ID" value="MCP2160676.1"/>
    <property type="molecule type" value="Genomic_DNA"/>
</dbReference>
<gene>
    <name evidence="3" type="ORF">LX12_001863</name>
</gene>
<keyword evidence="4" id="KW-1185">Reference proteome</keyword>
<dbReference type="InterPro" id="IPR052336">
    <property type="entry name" value="MlaD_Phospholipid_Transporter"/>
</dbReference>
<dbReference type="PANTHER" id="PTHR33371">
    <property type="entry name" value="INTERMEMBRANE PHOSPHOLIPID TRANSPORT SYSTEM BINDING PROTEIN MLAD-RELATED"/>
    <property type="match status" value="1"/>
</dbReference>
<dbReference type="InterPro" id="IPR005693">
    <property type="entry name" value="Mce"/>
</dbReference>
<dbReference type="RefSeq" id="WP_253654250.1">
    <property type="nucleotide sequence ID" value="NZ_BAAAOE010000003.1"/>
</dbReference>
<reference evidence="3 4" key="1">
    <citation type="submission" date="2022-06" db="EMBL/GenBank/DDBJ databases">
        <title>Genomic Encyclopedia of Archaeal and Bacterial Type Strains, Phase II (KMG-II): from individual species to whole genera.</title>
        <authorList>
            <person name="Goeker M."/>
        </authorList>
    </citation>
    <scope>NUCLEOTIDE SEQUENCE [LARGE SCALE GENOMIC DNA]</scope>
    <source>
        <strain evidence="3 4">DSM 45037</strain>
    </source>
</reference>
<proteinExistence type="predicted"/>
<feature type="domain" description="Mce/MlaD" evidence="1">
    <location>
        <begin position="38"/>
        <end position="109"/>
    </location>
</feature>
<dbReference type="PANTHER" id="PTHR33371:SF17">
    <property type="entry name" value="MCE-FAMILY PROTEIN MCE1B"/>
    <property type="match status" value="1"/>
</dbReference>
<accession>A0ABT1H0E7</accession>
<evidence type="ECO:0000259" key="1">
    <source>
        <dbReference type="Pfam" id="PF02470"/>
    </source>
</evidence>
<dbReference type="Proteomes" id="UP001205740">
    <property type="component" value="Unassembled WGS sequence"/>
</dbReference>
<name>A0ABT1H0E7_9NOCA</name>
<organism evidence="3 4">
    <name type="scientific">Williamsia serinedens</name>
    <dbReference type="NCBI Taxonomy" id="391736"/>
    <lineage>
        <taxon>Bacteria</taxon>
        <taxon>Bacillati</taxon>
        <taxon>Actinomycetota</taxon>
        <taxon>Actinomycetes</taxon>
        <taxon>Mycobacteriales</taxon>
        <taxon>Nocardiaceae</taxon>
        <taxon>Williamsia</taxon>
    </lineage>
</organism>
<protein>
    <submittedName>
        <fullName evidence="3">Phospholipid/cholesterol/gamma-HCH transport system substrate-binding protein</fullName>
    </submittedName>
</protein>
<dbReference type="Pfam" id="PF02470">
    <property type="entry name" value="MlaD"/>
    <property type="match status" value="1"/>
</dbReference>
<dbReference type="Pfam" id="PF11887">
    <property type="entry name" value="Mce4_CUP1"/>
    <property type="match status" value="1"/>
</dbReference>
<dbReference type="NCBIfam" id="TIGR00996">
    <property type="entry name" value="Mtu_fam_mce"/>
    <property type="match status" value="1"/>
</dbReference>
<evidence type="ECO:0000313" key="3">
    <source>
        <dbReference type="EMBL" id="MCP2160676.1"/>
    </source>
</evidence>